<protein>
    <recommendedName>
        <fullName evidence="4">Oligosaccharide repeat unit polymerase</fullName>
    </recommendedName>
</protein>
<gene>
    <name evidence="2" type="ORF">BGE01nite_28140</name>
</gene>
<accession>A0A512M9X8</accession>
<feature type="transmembrane region" description="Helical" evidence="1">
    <location>
        <begin position="150"/>
        <end position="169"/>
    </location>
</feature>
<evidence type="ECO:0000313" key="2">
    <source>
        <dbReference type="EMBL" id="GEP43523.1"/>
    </source>
</evidence>
<sequence length="481" mass="53573">MFEDLLAEPTKANLNTLLVIYLAAVSVLLVQQWNSRRAIGLPTAYTFSFTFIYAVGAFVHGLPGYTPRSEILIQDGVTLQNTFLGFRAACFGFCFFVVGLLAATLWMRTDPKPKAFHADRRITSQLPGTLLVISLLCFFGAPILKRIPSLGSMATAGAYVSVMAVFIYCSRAFYLKDGKRLALGLLATAVFPFITIVFLGFASYGATAASMVWMFVLRFYRPRWLSLAVVTLVVYGGLTFYVNWMRERAQIRQSVWGEQTLEDRVDRFYGLIENFELLNVNTQYHLESIDLRLNQNNLVGKAIRQLAQGKVDYAHGYTLWVAAIAWVPRIIWPNKPATGGSGTVVSHFTGQKFAEGTSVGAGNVLELYVNFGWYGVCIGFLVIGFITGMFDRRAGFYYHQGDYWSMTRWALPGLGLLQPGGLVAEATGSCAAFAVFVWIVHTAFFKRYYDVAGQLQAARAAYAAPPVNRPVKPLRHPRYPE</sequence>
<keyword evidence="1" id="KW-0812">Transmembrane</keyword>
<evidence type="ECO:0000256" key="1">
    <source>
        <dbReference type="SAM" id="Phobius"/>
    </source>
</evidence>
<name>A0A512M9X8_9BACT</name>
<proteinExistence type="predicted"/>
<organism evidence="2 3">
    <name type="scientific">Brevifollis gellanilyticus</name>
    <dbReference type="NCBI Taxonomy" id="748831"/>
    <lineage>
        <taxon>Bacteria</taxon>
        <taxon>Pseudomonadati</taxon>
        <taxon>Verrucomicrobiota</taxon>
        <taxon>Verrucomicrobiia</taxon>
        <taxon>Verrucomicrobiales</taxon>
        <taxon>Verrucomicrobiaceae</taxon>
    </lineage>
</organism>
<evidence type="ECO:0008006" key="4">
    <source>
        <dbReference type="Google" id="ProtNLM"/>
    </source>
</evidence>
<evidence type="ECO:0000313" key="3">
    <source>
        <dbReference type="Proteomes" id="UP000321577"/>
    </source>
</evidence>
<keyword evidence="1" id="KW-1133">Transmembrane helix</keyword>
<reference evidence="2 3" key="1">
    <citation type="submission" date="2019-07" db="EMBL/GenBank/DDBJ databases">
        <title>Whole genome shotgun sequence of Brevifollis gellanilyticus NBRC 108608.</title>
        <authorList>
            <person name="Hosoyama A."/>
            <person name="Uohara A."/>
            <person name="Ohji S."/>
            <person name="Ichikawa N."/>
        </authorList>
    </citation>
    <scope>NUCLEOTIDE SEQUENCE [LARGE SCALE GENOMIC DNA]</scope>
    <source>
        <strain evidence="2 3">NBRC 108608</strain>
    </source>
</reference>
<keyword evidence="3" id="KW-1185">Reference proteome</keyword>
<dbReference type="OrthoDB" id="502584at2"/>
<dbReference type="Proteomes" id="UP000321577">
    <property type="component" value="Unassembled WGS sequence"/>
</dbReference>
<dbReference type="RefSeq" id="WP_146851097.1">
    <property type="nucleotide sequence ID" value="NZ_BKAG01000018.1"/>
</dbReference>
<feature type="transmembrane region" description="Helical" evidence="1">
    <location>
        <begin position="12"/>
        <end position="30"/>
    </location>
</feature>
<keyword evidence="1" id="KW-0472">Membrane</keyword>
<dbReference type="EMBL" id="BKAG01000018">
    <property type="protein sequence ID" value="GEP43523.1"/>
    <property type="molecule type" value="Genomic_DNA"/>
</dbReference>
<feature type="transmembrane region" description="Helical" evidence="1">
    <location>
        <begin position="371"/>
        <end position="390"/>
    </location>
</feature>
<feature type="transmembrane region" description="Helical" evidence="1">
    <location>
        <begin position="126"/>
        <end position="144"/>
    </location>
</feature>
<feature type="transmembrane region" description="Helical" evidence="1">
    <location>
        <begin position="181"/>
        <end position="204"/>
    </location>
</feature>
<dbReference type="AlphaFoldDB" id="A0A512M9X8"/>
<comment type="caution">
    <text evidence="2">The sequence shown here is derived from an EMBL/GenBank/DDBJ whole genome shotgun (WGS) entry which is preliminary data.</text>
</comment>
<feature type="transmembrane region" description="Helical" evidence="1">
    <location>
        <begin position="224"/>
        <end position="244"/>
    </location>
</feature>
<feature type="transmembrane region" description="Helical" evidence="1">
    <location>
        <begin position="83"/>
        <end position="106"/>
    </location>
</feature>
<feature type="transmembrane region" description="Helical" evidence="1">
    <location>
        <begin position="42"/>
        <end position="63"/>
    </location>
</feature>